<dbReference type="Proteomes" id="UP000019471">
    <property type="component" value="Unassembled WGS sequence"/>
</dbReference>
<evidence type="ECO:0000313" key="4">
    <source>
        <dbReference type="EMBL" id="EXJ59402.1"/>
    </source>
</evidence>
<dbReference type="RefSeq" id="XP_007751042.1">
    <property type="nucleotide sequence ID" value="XM_007752852.1"/>
</dbReference>
<feature type="region of interest" description="Disordered" evidence="2">
    <location>
        <begin position="202"/>
        <end position="240"/>
    </location>
</feature>
<dbReference type="HOGENOM" id="CLU_030204_0_0_1"/>
<dbReference type="InterPro" id="IPR039553">
    <property type="entry name" value="Prefoldin-like"/>
</dbReference>
<feature type="compositionally biased region" description="Low complexity" evidence="2">
    <location>
        <begin position="454"/>
        <end position="464"/>
    </location>
</feature>
<evidence type="ECO:0000259" key="3">
    <source>
        <dbReference type="Pfam" id="PF12927"/>
    </source>
</evidence>
<feature type="compositionally biased region" description="Basic and acidic residues" evidence="2">
    <location>
        <begin position="425"/>
        <end position="453"/>
    </location>
</feature>
<dbReference type="OrthoDB" id="21413at2759"/>
<feature type="compositionally biased region" description="Polar residues" evidence="2">
    <location>
        <begin position="220"/>
        <end position="240"/>
    </location>
</feature>
<feature type="coiled-coil region" evidence="1">
    <location>
        <begin position="98"/>
        <end position="125"/>
    </location>
</feature>
<dbReference type="PANTHER" id="PTHR15111">
    <property type="entry name" value="RNA POLYMERASE II SUBUNIT 5-MEDIATING PROTEIN NNX3"/>
    <property type="match status" value="1"/>
</dbReference>
<dbReference type="AlphaFoldDB" id="W9VUL3"/>
<protein>
    <recommendedName>
        <fullName evidence="3">DUF3835 domain-containing protein</fullName>
    </recommendedName>
</protein>
<accession>W9VUL3</accession>
<dbReference type="Pfam" id="PF12927">
    <property type="entry name" value="DUF3835"/>
    <property type="match status" value="2"/>
</dbReference>
<gene>
    <name evidence="4" type="ORF">A1O5_12283</name>
</gene>
<feature type="region of interest" description="Disordered" evidence="2">
    <location>
        <begin position="271"/>
        <end position="532"/>
    </location>
</feature>
<dbReference type="GeneID" id="19196969"/>
<evidence type="ECO:0000256" key="2">
    <source>
        <dbReference type="SAM" id="MobiDB-lite"/>
    </source>
</evidence>
<dbReference type="InterPro" id="IPR052255">
    <property type="entry name" value="RNA_pol_II_subunit5-mediator"/>
</dbReference>
<dbReference type="EMBL" id="AMGX01000032">
    <property type="protein sequence ID" value="EXJ59402.1"/>
    <property type="molecule type" value="Genomic_DNA"/>
</dbReference>
<evidence type="ECO:0000256" key="1">
    <source>
        <dbReference type="SAM" id="Coils"/>
    </source>
</evidence>
<sequence>MDDSALARVELHRAELENNIAKLRKSLRHWQTLEIDYEGLKEEFLGIPEDASADDCLLVARAFKPDIIDENELQELLRDKNSRPRRPPQLADLLSKRVDYVTRNVETIRNQLSDAEKKRNALLLAEEPDHRDEAGLPLAEITEELDDSGQVISSKVDNPGADAPQLIDVLKKAGVHDLEETNGTITNTTPASKDVNEKIPASFLDEDKAEERTYLKDVQDTGTSQKAKPSSDLFPTNPNDTEAEAELRREMLEYSRGLDEVGAIVAELELEKNASDLSYDEDEVDLDFDSDMDLEEDFEEDESEDESGKSKHPLSLPRGYQKKMEQLQERLGLKNVGPQPEVEAMIDQLKQAERPPAAEAARKAAIARHEKSKRGNLKSAMSQPPEVDESIKEKPSKKKVAFSAELDVAPERPHASIKPLSTKSSLKDSQKPKLRPIKDSVIERVTDQDEKELAVPAAPAPKAAKQSRFKATRQSLTQTPKFAPPMTFPSESIKDEDSSPQPPSKIISAKLVERPSPKVTKAPGPDDFSEEDHRREIAMEYQQHRMKRILSQEGGFLGNSEEGEITPLEDENGRKVSRFKAAGIK</sequence>
<feature type="compositionally biased region" description="Acidic residues" evidence="2">
    <location>
        <begin position="278"/>
        <end position="305"/>
    </location>
</feature>
<dbReference type="GO" id="GO:0019212">
    <property type="term" value="F:phosphatase inhibitor activity"/>
    <property type="evidence" value="ECO:0007669"/>
    <property type="project" value="TreeGrafter"/>
</dbReference>
<dbReference type="eggNOG" id="ENOG502RP8H">
    <property type="taxonomic scope" value="Eukaryota"/>
</dbReference>
<dbReference type="PANTHER" id="PTHR15111:SF0">
    <property type="entry name" value="UNCONVENTIONAL PREFOLDIN RPB5 INTERACTOR 1"/>
    <property type="match status" value="1"/>
</dbReference>
<feature type="compositionally biased region" description="Basic and acidic residues" evidence="2">
    <location>
        <begin position="322"/>
        <end position="332"/>
    </location>
</feature>
<dbReference type="GO" id="GO:0003682">
    <property type="term" value="F:chromatin binding"/>
    <property type="evidence" value="ECO:0007669"/>
    <property type="project" value="TreeGrafter"/>
</dbReference>
<dbReference type="GO" id="GO:0000122">
    <property type="term" value="P:negative regulation of transcription by RNA polymerase II"/>
    <property type="evidence" value="ECO:0007669"/>
    <property type="project" value="TreeGrafter"/>
</dbReference>
<reference evidence="4 5" key="1">
    <citation type="submission" date="2013-03" db="EMBL/GenBank/DDBJ databases">
        <title>The Genome Sequence of Cladophialophora psammophila CBS 110553.</title>
        <authorList>
            <consortium name="The Broad Institute Genomics Platform"/>
            <person name="Cuomo C."/>
            <person name="de Hoog S."/>
            <person name="Gorbushina A."/>
            <person name="Walker B."/>
            <person name="Young S.K."/>
            <person name="Zeng Q."/>
            <person name="Gargeya S."/>
            <person name="Fitzgerald M."/>
            <person name="Haas B."/>
            <person name="Abouelleil A."/>
            <person name="Allen A.W."/>
            <person name="Alvarado L."/>
            <person name="Arachchi H.M."/>
            <person name="Berlin A.M."/>
            <person name="Chapman S.B."/>
            <person name="Gainer-Dewar J."/>
            <person name="Goldberg J."/>
            <person name="Griggs A."/>
            <person name="Gujja S."/>
            <person name="Hansen M."/>
            <person name="Howarth C."/>
            <person name="Imamovic A."/>
            <person name="Ireland A."/>
            <person name="Larimer J."/>
            <person name="McCowan C."/>
            <person name="Murphy C."/>
            <person name="Pearson M."/>
            <person name="Poon T.W."/>
            <person name="Priest M."/>
            <person name="Roberts A."/>
            <person name="Saif S."/>
            <person name="Shea T."/>
            <person name="Sisk P."/>
            <person name="Sykes S."/>
            <person name="Wortman J."/>
            <person name="Nusbaum C."/>
            <person name="Birren B."/>
        </authorList>
    </citation>
    <scope>NUCLEOTIDE SEQUENCE [LARGE SCALE GENOMIC DNA]</scope>
    <source>
        <strain evidence="4 5">CBS 110553</strain>
    </source>
</reference>
<name>W9VUL3_9EURO</name>
<feature type="domain" description="DUF3835" evidence="3">
    <location>
        <begin position="508"/>
        <end position="582"/>
    </location>
</feature>
<keyword evidence="1" id="KW-0175">Coiled coil</keyword>
<evidence type="ECO:0000313" key="5">
    <source>
        <dbReference type="Proteomes" id="UP000019471"/>
    </source>
</evidence>
<proteinExistence type="predicted"/>
<feature type="compositionally biased region" description="Basic and acidic residues" evidence="2">
    <location>
        <begin position="205"/>
        <end position="219"/>
    </location>
</feature>
<keyword evidence="5" id="KW-1185">Reference proteome</keyword>
<feature type="domain" description="DUF3835" evidence="3">
    <location>
        <begin position="445"/>
        <end position="473"/>
    </location>
</feature>
<organism evidence="4 5">
    <name type="scientific">Cladophialophora psammophila CBS 110553</name>
    <dbReference type="NCBI Taxonomy" id="1182543"/>
    <lineage>
        <taxon>Eukaryota</taxon>
        <taxon>Fungi</taxon>
        <taxon>Dikarya</taxon>
        <taxon>Ascomycota</taxon>
        <taxon>Pezizomycotina</taxon>
        <taxon>Eurotiomycetes</taxon>
        <taxon>Chaetothyriomycetidae</taxon>
        <taxon>Chaetothyriales</taxon>
        <taxon>Herpotrichiellaceae</taxon>
        <taxon>Cladophialophora</taxon>
    </lineage>
</organism>
<feature type="coiled-coil region" evidence="1">
    <location>
        <begin position="6"/>
        <end position="33"/>
    </location>
</feature>
<comment type="caution">
    <text evidence="4">The sequence shown here is derived from an EMBL/GenBank/DDBJ whole genome shotgun (WGS) entry which is preliminary data.</text>
</comment>
<dbReference type="InterPro" id="IPR024325">
    <property type="entry name" value="DUF3835"/>
</dbReference>
<dbReference type="GO" id="GO:0003714">
    <property type="term" value="F:transcription corepressor activity"/>
    <property type="evidence" value="ECO:0007669"/>
    <property type="project" value="TreeGrafter"/>
</dbReference>
<dbReference type="Pfam" id="PF13758">
    <property type="entry name" value="Prefoldin_3"/>
    <property type="match status" value="1"/>
</dbReference>